<keyword evidence="1" id="KW-0812">Transmembrane</keyword>
<reference evidence="2 3" key="1">
    <citation type="submission" date="2013-08" db="EMBL/GenBank/DDBJ databases">
        <authorList>
            <person name="Durkin A.S."/>
            <person name="Haft D.R."/>
            <person name="McCorrison J."/>
            <person name="Torralba M."/>
            <person name="Gillis M."/>
            <person name="Haft D.H."/>
            <person name="Methe B."/>
            <person name="Sutton G."/>
            <person name="Nelson K.E."/>
        </authorList>
    </citation>
    <scope>NUCLEOTIDE SEQUENCE [LARGE SCALE GENOMIC DNA]</scope>
    <source>
        <strain evidence="2 3">F0195</strain>
    </source>
</reference>
<feature type="transmembrane region" description="Helical" evidence="1">
    <location>
        <begin position="205"/>
        <end position="225"/>
    </location>
</feature>
<keyword evidence="1" id="KW-1133">Transmembrane helix</keyword>
<dbReference type="OrthoDB" id="9843521at2"/>
<organism evidence="2 3">
    <name type="scientific">Olsenella profusa F0195</name>
    <dbReference type="NCBI Taxonomy" id="1125712"/>
    <lineage>
        <taxon>Bacteria</taxon>
        <taxon>Bacillati</taxon>
        <taxon>Actinomycetota</taxon>
        <taxon>Coriobacteriia</taxon>
        <taxon>Coriobacteriales</taxon>
        <taxon>Atopobiaceae</taxon>
        <taxon>Olsenella</taxon>
    </lineage>
</organism>
<dbReference type="PATRIC" id="fig|1125712.3.peg.666"/>
<comment type="caution">
    <text evidence="2">The sequence shown here is derived from an EMBL/GenBank/DDBJ whole genome shotgun (WGS) entry which is preliminary data.</text>
</comment>
<accession>U2TUA5</accession>
<gene>
    <name evidence="2" type="ORF">HMPREF1316_2488</name>
</gene>
<feature type="transmembrane region" description="Helical" evidence="1">
    <location>
        <begin position="42"/>
        <end position="63"/>
    </location>
</feature>
<evidence type="ECO:0000313" key="2">
    <source>
        <dbReference type="EMBL" id="ERL09653.1"/>
    </source>
</evidence>
<dbReference type="AlphaFoldDB" id="U2TUA5"/>
<sequence>MGVVGMLLAVSAVGPVWRLASRRDRGAAAVAPGALEWQMPRAWPAFVAACGVAFLVPAAWVLSRARPEEAWVLWGFLALAAFAFLVAAHVASWRVLVDGGGVHARRWLFGARDVAWGDVDALSVVMAQRMMAGSVDSVAVMSGGRKAMRISGLVLGGPASQGRFLDAARRRGIPVAPPSELPAGLTPWGPLHRRYAALPGWKQNVVAAAITAASLGAFFLLLYVVGTAVGQIR</sequence>
<dbReference type="STRING" id="1125712.HMPREF1316_2488"/>
<proteinExistence type="predicted"/>
<feature type="transmembrane region" description="Helical" evidence="1">
    <location>
        <begin position="70"/>
        <end position="91"/>
    </location>
</feature>
<evidence type="ECO:0008006" key="4">
    <source>
        <dbReference type="Google" id="ProtNLM"/>
    </source>
</evidence>
<protein>
    <recommendedName>
        <fullName evidence="4">PH domain protein</fullName>
    </recommendedName>
</protein>
<keyword evidence="1" id="KW-0472">Membrane</keyword>
<evidence type="ECO:0000256" key="1">
    <source>
        <dbReference type="SAM" id="Phobius"/>
    </source>
</evidence>
<dbReference type="EMBL" id="AWEZ01000023">
    <property type="protein sequence ID" value="ERL09653.1"/>
    <property type="molecule type" value="Genomic_DNA"/>
</dbReference>
<name>U2TUA5_9ACTN</name>
<dbReference type="Proteomes" id="UP000016638">
    <property type="component" value="Unassembled WGS sequence"/>
</dbReference>
<keyword evidence="3" id="KW-1185">Reference proteome</keyword>
<evidence type="ECO:0000313" key="3">
    <source>
        <dbReference type="Proteomes" id="UP000016638"/>
    </source>
</evidence>
<dbReference type="RefSeq" id="WP_021725520.1">
    <property type="nucleotide sequence ID" value="NZ_AWEZ01000023.1"/>
</dbReference>